<keyword evidence="3 5" id="KW-1133">Transmembrane helix</keyword>
<feature type="transmembrane region" description="Helical" evidence="5">
    <location>
        <begin position="12"/>
        <end position="31"/>
    </location>
</feature>
<feature type="transmembrane region" description="Helical" evidence="5">
    <location>
        <begin position="67"/>
        <end position="88"/>
    </location>
</feature>
<evidence type="ECO:0000256" key="1">
    <source>
        <dbReference type="ARBA" id="ARBA00004370"/>
    </source>
</evidence>
<feature type="transmembrane region" description="Helical" evidence="5">
    <location>
        <begin position="108"/>
        <end position="127"/>
    </location>
</feature>
<feature type="domain" description="Fatty acid hydroxylase" evidence="6">
    <location>
        <begin position="115"/>
        <end position="251"/>
    </location>
</feature>
<feature type="transmembrane region" description="Helical" evidence="5">
    <location>
        <begin position="172"/>
        <end position="198"/>
    </location>
</feature>
<gene>
    <name evidence="7" type="ORF">OLEAN_C26940</name>
</gene>
<dbReference type="PANTHER" id="PTHR11863">
    <property type="entry name" value="STEROL DESATURASE"/>
    <property type="match status" value="1"/>
</dbReference>
<name>R4YPM6_OLEAN</name>
<dbReference type="HOGENOM" id="CLU_033631_0_1_6"/>
<dbReference type="Pfam" id="PF04116">
    <property type="entry name" value="FA_hydroxylase"/>
    <property type="match status" value="1"/>
</dbReference>
<sequence length="289" mass="33597">MEHWIIDNEPALRLGFFIGIFLLMATLEMLSPRKRNFLKPKNSNINSHGVSQNNTESIRGFRWFNNLSLSFSASILMRLILPLGLVGFSLYCQEVGLGLFNLDFFNQINSIFIFIFSLILFDCIIYWQHRIFHYVPFLWRLHKVHHSDQAFDVTTGIRFHPLEILLSIGIKFLVVLIFGLTAESIIAFEVILNGLALFNHSNFKIPLTVDYYLRKFIVTPDMHRVHHSQIPTETDSNFGFNISLWDRLFGSYQDQPSLGHDGIEIGLKEYKDTEQPKKLSNLLLMPFKK</sequence>
<keyword evidence="8" id="KW-1185">Reference proteome</keyword>
<accession>R4YPM6</accession>
<reference evidence="7 8" key="1">
    <citation type="journal article" date="2013" name="Nat. Commun.">
        <title>Genome sequence and functional genomic analysis of the oil-degrading bacterium Oleispira antarctica.</title>
        <authorList>
            <person name="Kube M."/>
            <person name="Chernikova T.N."/>
            <person name="Al-Ramahi Y."/>
            <person name="Beloqui A."/>
            <person name="Lopez-Cortez N."/>
            <person name="Guazzaroni M.E."/>
            <person name="Heipieper H.J."/>
            <person name="Klages S."/>
            <person name="Kotsyurbenko O.R."/>
            <person name="Langer I."/>
            <person name="Nechitaylo T.Y."/>
            <person name="Lunsdorf H."/>
            <person name="Fernandez M."/>
            <person name="Juarez S."/>
            <person name="Ciordia S."/>
            <person name="Singer A."/>
            <person name="Kagan O."/>
            <person name="Egorova O."/>
            <person name="Petit P.A."/>
            <person name="Stogios P."/>
            <person name="Kim Y."/>
            <person name="Tchigvintsev A."/>
            <person name="Flick R."/>
            <person name="Denaro R."/>
            <person name="Genovese M."/>
            <person name="Albar J.P."/>
            <person name="Reva O.N."/>
            <person name="Martinez-Gomariz M."/>
            <person name="Tran H."/>
            <person name="Ferrer M."/>
            <person name="Savchenko A."/>
            <person name="Yakunin A.F."/>
            <person name="Yakimov M.M."/>
            <person name="Golyshina O.V."/>
            <person name="Reinhardt R."/>
            <person name="Golyshin P.N."/>
        </authorList>
    </citation>
    <scope>NUCLEOTIDE SEQUENCE [LARGE SCALE GENOMIC DNA]</scope>
</reference>
<evidence type="ECO:0000256" key="4">
    <source>
        <dbReference type="ARBA" id="ARBA00023136"/>
    </source>
</evidence>
<organism evidence="7 8">
    <name type="scientific">Oleispira antarctica RB-8</name>
    <dbReference type="NCBI Taxonomy" id="698738"/>
    <lineage>
        <taxon>Bacteria</taxon>
        <taxon>Pseudomonadati</taxon>
        <taxon>Pseudomonadota</taxon>
        <taxon>Gammaproteobacteria</taxon>
        <taxon>Oceanospirillales</taxon>
        <taxon>Oceanospirillaceae</taxon>
        <taxon>Oleispira</taxon>
    </lineage>
</organism>
<dbReference type="PATRIC" id="fig|698738.3.peg.2793"/>
<dbReference type="EMBL" id="FO203512">
    <property type="protein sequence ID" value="CCK76870.1"/>
    <property type="molecule type" value="Genomic_DNA"/>
</dbReference>
<proteinExistence type="predicted"/>
<dbReference type="OrthoDB" id="9770329at2"/>
<evidence type="ECO:0000256" key="2">
    <source>
        <dbReference type="ARBA" id="ARBA00022692"/>
    </source>
</evidence>
<evidence type="ECO:0000259" key="6">
    <source>
        <dbReference type="Pfam" id="PF04116"/>
    </source>
</evidence>
<dbReference type="InterPro" id="IPR006694">
    <property type="entry name" value="Fatty_acid_hydroxylase"/>
</dbReference>
<dbReference type="InterPro" id="IPR050307">
    <property type="entry name" value="Sterol_Desaturase_Related"/>
</dbReference>
<evidence type="ECO:0000256" key="5">
    <source>
        <dbReference type="SAM" id="Phobius"/>
    </source>
</evidence>
<dbReference type="GO" id="GO:0008610">
    <property type="term" value="P:lipid biosynthetic process"/>
    <property type="evidence" value="ECO:0007669"/>
    <property type="project" value="InterPro"/>
</dbReference>
<dbReference type="STRING" id="698738.OLEAN_C26940"/>
<dbReference type="Proteomes" id="UP000032749">
    <property type="component" value="Chromosome"/>
</dbReference>
<keyword evidence="4 5" id="KW-0472">Membrane</keyword>
<evidence type="ECO:0000313" key="7">
    <source>
        <dbReference type="EMBL" id="CCK76870.1"/>
    </source>
</evidence>
<dbReference type="KEGG" id="oai:OLEAN_C26940"/>
<dbReference type="GO" id="GO:0016491">
    <property type="term" value="F:oxidoreductase activity"/>
    <property type="evidence" value="ECO:0007669"/>
    <property type="project" value="InterPro"/>
</dbReference>
<keyword evidence="2 5" id="KW-0812">Transmembrane</keyword>
<dbReference type="GO" id="GO:0005506">
    <property type="term" value="F:iron ion binding"/>
    <property type="evidence" value="ECO:0007669"/>
    <property type="project" value="InterPro"/>
</dbReference>
<protein>
    <recommendedName>
        <fullName evidence="6">Fatty acid hydroxylase domain-containing protein</fullName>
    </recommendedName>
</protein>
<dbReference type="AlphaFoldDB" id="R4YPM6"/>
<comment type="subcellular location">
    <subcellularLocation>
        <location evidence="1">Membrane</location>
    </subcellularLocation>
</comment>
<dbReference type="GO" id="GO:0016020">
    <property type="term" value="C:membrane"/>
    <property type="evidence" value="ECO:0007669"/>
    <property type="project" value="UniProtKB-SubCell"/>
</dbReference>
<evidence type="ECO:0000256" key="3">
    <source>
        <dbReference type="ARBA" id="ARBA00022989"/>
    </source>
</evidence>
<evidence type="ECO:0000313" key="8">
    <source>
        <dbReference type="Proteomes" id="UP000032749"/>
    </source>
</evidence>